<reference evidence="1" key="1">
    <citation type="submission" date="2014-11" db="EMBL/GenBank/DDBJ databases">
        <authorList>
            <person name="Amaro Gonzalez C."/>
        </authorList>
    </citation>
    <scope>NUCLEOTIDE SEQUENCE</scope>
</reference>
<reference evidence="1" key="2">
    <citation type="journal article" date="2015" name="Fish Shellfish Immunol.">
        <title>Early steps in the European eel (Anguilla anguilla)-Vibrio vulnificus interaction in the gills: Role of the RtxA13 toxin.</title>
        <authorList>
            <person name="Callol A."/>
            <person name="Pajuelo D."/>
            <person name="Ebbesson L."/>
            <person name="Teles M."/>
            <person name="MacKenzie S."/>
            <person name="Amaro C."/>
        </authorList>
    </citation>
    <scope>NUCLEOTIDE SEQUENCE</scope>
</reference>
<organism evidence="1">
    <name type="scientific">Anguilla anguilla</name>
    <name type="common">European freshwater eel</name>
    <name type="synonym">Muraena anguilla</name>
    <dbReference type="NCBI Taxonomy" id="7936"/>
    <lineage>
        <taxon>Eukaryota</taxon>
        <taxon>Metazoa</taxon>
        <taxon>Chordata</taxon>
        <taxon>Craniata</taxon>
        <taxon>Vertebrata</taxon>
        <taxon>Euteleostomi</taxon>
        <taxon>Actinopterygii</taxon>
        <taxon>Neopterygii</taxon>
        <taxon>Teleostei</taxon>
        <taxon>Anguilliformes</taxon>
        <taxon>Anguillidae</taxon>
        <taxon>Anguilla</taxon>
    </lineage>
</organism>
<accession>A0A0E9V8V1</accession>
<protein>
    <submittedName>
        <fullName evidence="1">Uncharacterized protein</fullName>
    </submittedName>
</protein>
<evidence type="ECO:0000313" key="1">
    <source>
        <dbReference type="EMBL" id="JAH73663.1"/>
    </source>
</evidence>
<name>A0A0E9V8V1_ANGAN</name>
<proteinExistence type="predicted"/>
<dbReference type="AlphaFoldDB" id="A0A0E9V8V1"/>
<dbReference type="EMBL" id="GBXM01034914">
    <property type="protein sequence ID" value="JAH73663.1"/>
    <property type="molecule type" value="Transcribed_RNA"/>
</dbReference>
<sequence>MCLPHYLFLLINYMIQFYRNSSRIFYCEFSIVFDWPRRGL</sequence>